<comment type="caution">
    <text evidence="4">The sequence shown here is derived from an EMBL/GenBank/DDBJ whole genome shotgun (WGS) entry which is preliminary data.</text>
</comment>
<proteinExistence type="inferred from homology"/>
<comment type="similarity">
    <text evidence="1">Belongs to the enoyl-CoA hydratase/isomerase family.</text>
</comment>
<dbReference type="PANTHER" id="PTHR42993">
    <property type="entry name" value="MAOC-LIKE DEHYDRATASE DOMAIN-CONTAINING PROTEIN"/>
    <property type="match status" value="1"/>
</dbReference>
<protein>
    <submittedName>
        <fullName evidence="4">3-hydroxyacyl-thioester dehydratase HtdZ</fullName>
    </submittedName>
</protein>
<dbReference type="EMBL" id="BAAAQK010000009">
    <property type="protein sequence ID" value="GAA1853182.1"/>
    <property type="molecule type" value="Genomic_DNA"/>
</dbReference>
<feature type="domain" description="MaoC-like" evidence="3">
    <location>
        <begin position="44"/>
        <end position="107"/>
    </location>
</feature>
<evidence type="ECO:0000259" key="3">
    <source>
        <dbReference type="Pfam" id="PF01575"/>
    </source>
</evidence>
<dbReference type="Pfam" id="PF01575">
    <property type="entry name" value="MaoC_dehydratas"/>
    <property type="match status" value="1"/>
</dbReference>
<evidence type="ECO:0000313" key="5">
    <source>
        <dbReference type="Proteomes" id="UP001500449"/>
    </source>
</evidence>
<evidence type="ECO:0000256" key="2">
    <source>
        <dbReference type="SAM" id="MobiDB-lite"/>
    </source>
</evidence>
<gene>
    <name evidence="4" type="primary">htdZ</name>
    <name evidence="4" type="ORF">GCM10009836_36580</name>
</gene>
<name>A0ABN2N7I5_9PSEU</name>
<dbReference type="SUPFAM" id="SSF54637">
    <property type="entry name" value="Thioesterase/thiol ester dehydrase-isomerase"/>
    <property type="match status" value="1"/>
</dbReference>
<dbReference type="Proteomes" id="UP001500449">
    <property type="component" value="Unassembled WGS sequence"/>
</dbReference>
<dbReference type="RefSeq" id="WP_344418180.1">
    <property type="nucleotide sequence ID" value="NZ_BAAAQK010000009.1"/>
</dbReference>
<organism evidence="4 5">
    <name type="scientific">Pseudonocardia ailaonensis</name>
    <dbReference type="NCBI Taxonomy" id="367279"/>
    <lineage>
        <taxon>Bacteria</taxon>
        <taxon>Bacillati</taxon>
        <taxon>Actinomycetota</taxon>
        <taxon>Actinomycetes</taxon>
        <taxon>Pseudonocardiales</taxon>
        <taxon>Pseudonocardiaceae</taxon>
        <taxon>Pseudonocardia</taxon>
    </lineage>
</organism>
<evidence type="ECO:0000313" key="4">
    <source>
        <dbReference type="EMBL" id="GAA1853182.1"/>
    </source>
</evidence>
<dbReference type="InterPro" id="IPR002539">
    <property type="entry name" value="MaoC-like_dom"/>
</dbReference>
<dbReference type="Gene3D" id="3.10.129.10">
    <property type="entry name" value="Hotdog Thioesterase"/>
    <property type="match status" value="1"/>
</dbReference>
<reference evidence="4 5" key="1">
    <citation type="journal article" date="2019" name="Int. J. Syst. Evol. Microbiol.">
        <title>The Global Catalogue of Microorganisms (GCM) 10K type strain sequencing project: providing services to taxonomists for standard genome sequencing and annotation.</title>
        <authorList>
            <consortium name="The Broad Institute Genomics Platform"/>
            <consortium name="The Broad Institute Genome Sequencing Center for Infectious Disease"/>
            <person name="Wu L."/>
            <person name="Ma J."/>
        </authorList>
    </citation>
    <scope>NUCLEOTIDE SEQUENCE [LARGE SCALE GENOMIC DNA]</scope>
    <source>
        <strain evidence="4 5">JCM 16009</strain>
    </source>
</reference>
<keyword evidence="5" id="KW-1185">Reference proteome</keyword>
<dbReference type="InterPro" id="IPR029069">
    <property type="entry name" value="HotDog_dom_sf"/>
</dbReference>
<feature type="region of interest" description="Disordered" evidence="2">
    <location>
        <begin position="22"/>
        <end position="42"/>
    </location>
</feature>
<dbReference type="PANTHER" id="PTHR42993:SF1">
    <property type="entry name" value="MAOC-LIKE DEHYDRATASE DOMAIN-CONTAINING PROTEIN"/>
    <property type="match status" value="1"/>
</dbReference>
<sequence length="143" mass="15176">MTLLRLRNVGALEEAVGTPLGPGSWHTVGPSSAESFAGATGRGTPPDVVDGLLTLSLLPRLVNEMRTVENVRMGVNYGPNRVRFPAAVPMGARVRARAVIIGVERLPGDAAQVVTRVVVGLEDSVDPACTADLVVRYYFAREP</sequence>
<accession>A0ABN2N7I5</accession>
<evidence type="ECO:0000256" key="1">
    <source>
        <dbReference type="ARBA" id="ARBA00005254"/>
    </source>
</evidence>